<dbReference type="InterPro" id="IPR001356">
    <property type="entry name" value="HD"/>
</dbReference>
<sequence length="375" mass="42287">MKMFVNISKGSEEFTSRTDKHLNMMQNHQRNSLKKIKRYRSAFTTEQVNYLEEQYRKYSYINNSQRKEVAFALNIPERAVKIWFQNRRMKEKRESINKEFGEETDSTSSEFAKDQLNNVMKSSANDQQPQSLPLLTTIDNVSENKTVITNHSTFNLNTSQSKKPEIKVTKNLTGVEIRLLKPLQSPATSTTLHKPISANDCTKSEKVSLKLDRRLKLGASHHSNITPPTSDIKPKDKKQETEDEMTTNLNIIDQMIPEDLSNRKDVAPTANPTPSIAVSTPGYIQMLPAISPFYSEPYFPASGVLWKPVSVVPNIASNGASVSVHIPKNISNLPKKCCKCECHEPLLSYNIQQSSANPQYIFTAVPLTNPSAAKL</sequence>
<dbReference type="SMART" id="SM00389">
    <property type="entry name" value="HOX"/>
    <property type="match status" value="1"/>
</dbReference>
<reference evidence="9 10" key="1">
    <citation type="submission" date="2020-04" db="EMBL/GenBank/DDBJ databases">
        <authorList>
            <person name="Wallbank WR R."/>
            <person name="Pardo Diaz C."/>
            <person name="Kozak K."/>
            <person name="Martin S."/>
            <person name="Jiggins C."/>
            <person name="Moest M."/>
            <person name="Warren A I."/>
            <person name="Byers J.R.P. K."/>
            <person name="Montejo-Kovacevich G."/>
            <person name="Yen C E."/>
        </authorList>
    </citation>
    <scope>NUCLEOTIDE SEQUENCE [LARGE SCALE GENOMIC DNA]</scope>
</reference>
<dbReference type="EMBL" id="CADEBD010000348">
    <property type="protein sequence ID" value="CAB3250614.1"/>
    <property type="molecule type" value="Genomic_DNA"/>
</dbReference>
<dbReference type="PROSITE" id="PS00027">
    <property type="entry name" value="HOMEOBOX_1"/>
    <property type="match status" value="1"/>
</dbReference>
<protein>
    <recommendedName>
        <fullName evidence="8">Homeobox domain-containing protein</fullName>
    </recommendedName>
</protein>
<keyword evidence="4 5" id="KW-0539">Nucleus</keyword>
<evidence type="ECO:0000256" key="5">
    <source>
        <dbReference type="PROSITE-ProRule" id="PRU00108"/>
    </source>
</evidence>
<dbReference type="OrthoDB" id="2159131at2759"/>
<dbReference type="Pfam" id="PF00046">
    <property type="entry name" value="Homeodomain"/>
    <property type="match status" value="1"/>
</dbReference>
<dbReference type="GO" id="GO:0000981">
    <property type="term" value="F:DNA-binding transcription factor activity, RNA polymerase II-specific"/>
    <property type="evidence" value="ECO:0007669"/>
    <property type="project" value="InterPro"/>
</dbReference>
<evidence type="ECO:0000256" key="3">
    <source>
        <dbReference type="ARBA" id="ARBA00023155"/>
    </source>
</evidence>
<gene>
    <name evidence="9" type="ORF">APLA_LOCUS13173</name>
</gene>
<dbReference type="PANTHER" id="PTHR24335:SF4">
    <property type="entry name" value="EXTRA-EXTRA"/>
    <property type="match status" value="1"/>
</dbReference>
<organism evidence="9 10">
    <name type="scientific">Arctia plantaginis</name>
    <name type="common">Wood tiger moth</name>
    <name type="synonym">Phalaena plantaginis</name>
    <dbReference type="NCBI Taxonomy" id="874455"/>
    <lineage>
        <taxon>Eukaryota</taxon>
        <taxon>Metazoa</taxon>
        <taxon>Ecdysozoa</taxon>
        <taxon>Arthropoda</taxon>
        <taxon>Hexapoda</taxon>
        <taxon>Insecta</taxon>
        <taxon>Pterygota</taxon>
        <taxon>Neoptera</taxon>
        <taxon>Endopterygota</taxon>
        <taxon>Lepidoptera</taxon>
        <taxon>Glossata</taxon>
        <taxon>Ditrysia</taxon>
        <taxon>Noctuoidea</taxon>
        <taxon>Erebidae</taxon>
        <taxon>Arctiinae</taxon>
        <taxon>Arctia</taxon>
    </lineage>
</organism>
<evidence type="ECO:0000256" key="7">
    <source>
        <dbReference type="SAM" id="MobiDB-lite"/>
    </source>
</evidence>
<dbReference type="SUPFAM" id="SSF46689">
    <property type="entry name" value="Homeodomain-like"/>
    <property type="match status" value="1"/>
</dbReference>
<comment type="caution">
    <text evidence="9">The sequence shown here is derived from an EMBL/GenBank/DDBJ whole genome shotgun (WGS) entry which is preliminary data.</text>
</comment>
<evidence type="ECO:0000256" key="6">
    <source>
        <dbReference type="RuleBase" id="RU000682"/>
    </source>
</evidence>
<accession>A0A8S1AYZ2</accession>
<dbReference type="InterPro" id="IPR017970">
    <property type="entry name" value="Homeobox_CS"/>
</dbReference>
<evidence type="ECO:0000313" key="9">
    <source>
        <dbReference type="EMBL" id="CAB3250614.1"/>
    </source>
</evidence>
<dbReference type="Proteomes" id="UP000494256">
    <property type="component" value="Unassembled WGS sequence"/>
</dbReference>
<dbReference type="AlphaFoldDB" id="A0A8S1AYZ2"/>
<proteinExistence type="predicted"/>
<dbReference type="PROSITE" id="PS50071">
    <property type="entry name" value="HOMEOBOX_2"/>
    <property type="match status" value="1"/>
</dbReference>
<dbReference type="GO" id="GO:1990837">
    <property type="term" value="F:sequence-specific double-stranded DNA binding"/>
    <property type="evidence" value="ECO:0007669"/>
    <property type="project" value="TreeGrafter"/>
</dbReference>
<keyword evidence="2 5" id="KW-0238">DNA-binding</keyword>
<evidence type="ECO:0000256" key="4">
    <source>
        <dbReference type="ARBA" id="ARBA00023242"/>
    </source>
</evidence>
<dbReference type="GO" id="GO:0005634">
    <property type="term" value="C:nucleus"/>
    <property type="evidence" value="ECO:0007669"/>
    <property type="project" value="UniProtKB-SubCell"/>
</dbReference>
<dbReference type="CDD" id="cd00086">
    <property type="entry name" value="homeodomain"/>
    <property type="match status" value="1"/>
</dbReference>
<evidence type="ECO:0000256" key="2">
    <source>
        <dbReference type="ARBA" id="ARBA00023125"/>
    </source>
</evidence>
<feature type="domain" description="Homeobox" evidence="8">
    <location>
        <begin position="34"/>
        <end position="94"/>
    </location>
</feature>
<dbReference type="GO" id="GO:0048812">
    <property type="term" value="P:neuron projection morphogenesis"/>
    <property type="evidence" value="ECO:0007669"/>
    <property type="project" value="TreeGrafter"/>
</dbReference>
<name>A0A8S1AYZ2_ARCPL</name>
<evidence type="ECO:0000256" key="1">
    <source>
        <dbReference type="ARBA" id="ARBA00004123"/>
    </source>
</evidence>
<comment type="subcellular location">
    <subcellularLocation>
        <location evidence="1 5 6">Nucleus</location>
    </subcellularLocation>
</comment>
<dbReference type="Gene3D" id="1.10.10.60">
    <property type="entry name" value="Homeodomain-like"/>
    <property type="match status" value="1"/>
</dbReference>
<keyword evidence="3 5" id="KW-0371">Homeobox</keyword>
<evidence type="ECO:0000259" key="8">
    <source>
        <dbReference type="PROSITE" id="PS50071"/>
    </source>
</evidence>
<dbReference type="PANTHER" id="PTHR24335">
    <property type="entry name" value="MOTOR NEURON AND PANCREAS HOMEOBOX PROTEIN"/>
    <property type="match status" value="1"/>
</dbReference>
<dbReference type="InterPro" id="IPR042768">
    <property type="entry name" value="MNX1/Ceh-12"/>
</dbReference>
<dbReference type="GO" id="GO:0007417">
    <property type="term" value="P:central nervous system development"/>
    <property type="evidence" value="ECO:0007669"/>
    <property type="project" value="TreeGrafter"/>
</dbReference>
<evidence type="ECO:0000313" key="10">
    <source>
        <dbReference type="Proteomes" id="UP000494256"/>
    </source>
</evidence>
<feature type="DNA-binding region" description="Homeobox" evidence="5">
    <location>
        <begin position="36"/>
        <end position="95"/>
    </location>
</feature>
<dbReference type="InterPro" id="IPR009057">
    <property type="entry name" value="Homeodomain-like_sf"/>
</dbReference>
<feature type="region of interest" description="Disordered" evidence="7">
    <location>
        <begin position="218"/>
        <end position="242"/>
    </location>
</feature>